<reference evidence="7 8" key="1">
    <citation type="submission" date="2019-01" db="EMBL/GenBank/DDBJ databases">
        <title>Ancylomarina salipaludis sp. nov., isolated from a salt marsh.</title>
        <authorList>
            <person name="Yoon J.-H."/>
        </authorList>
    </citation>
    <scope>NUCLEOTIDE SEQUENCE [LARGE SCALE GENOMIC DNA]</scope>
    <source>
        <strain evidence="7 8">SHSM-M15</strain>
    </source>
</reference>
<evidence type="ECO:0000256" key="6">
    <source>
        <dbReference type="SAM" id="Phobius"/>
    </source>
</evidence>
<dbReference type="CDD" id="cd16917">
    <property type="entry name" value="HATPase_UhpB-NarQ-NarX-like"/>
    <property type="match status" value="1"/>
</dbReference>
<name>A0A4Q1JP12_9BACT</name>
<keyword evidence="6" id="KW-1133">Transmembrane helix</keyword>
<comment type="caution">
    <text evidence="7">The sequence shown here is derived from an EMBL/GenBank/DDBJ whole genome shotgun (WGS) entry which is preliminary data.</text>
</comment>
<keyword evidence="6" id="KW-0472">Membrane</keyword>
<dbReference type="SUPFAM" id="SSF55874">
    <property type="entry name" value="ATPase domain of HSP90 chaperone/DNA topoisomerase II/histidine kinase"/>
    <property type="match status" value="1"/>
</dbReference>
<evidence type="ECO:0000256" key="1">
    <source>
        <dbReference type="ARBA" id="ARBA00000085"/>
    </source>
</evidence>
<dbReference type="GO" id="GO:0004673">
    <property type="term" value="F:protein histidine kinase activity"/>
    <property type="evidence" value="ECO:0007669"/>
    <property type="project" value="UniProtKB-EC"/>
</dbReference>
<evidence type="ECO:0000256" key="2">
    <source>
        <dbReference type="ARBA" id="ARBA00012438"/>
    </source>
</evidence>
<dbReference type="RefSeq" id="WP_129253809.1">
    <property type="nucleotide sequence ID" value="NZ_SAXA01000004.1"/>
</dbReference>
<evidence type="ECO:0000256" key="5">
    <source>
        <dbReference type="ARBA" id="ARBA00023012"/>
    </source>
</evidence>
<sequence>MESWNNSQTVALWLSIVLIFFLFLSISIIYIIRIYLLRIHSEKEKANKLKLEYQTNLIRDSITIQEYERERIAADLHDSLIGKLNSIKYLFYSDEAWSTQEIQSKIEDSIKLTRHISHDLCPPLIEESSLIEIIEEFTYSKPVEVNIQLSLSGVEYENIGKNSKLQLSRISQEILNNIFKHAQADCITIHIHFGSAYFALYFTDNGIGYNTETKNKGLGLKNIMLRSEYLKAFAQPKSKIGKGSSFLILTHKSNLKA</sequence>
<dbReference type="EMBL" id="SAXA01000004">
    <property type="protein sequence ID" value="RXQ95916.1"/>
    <property type="molecule type" value="Genomic_DNA"/>
</dbReference>
<dbReference type="Proteomes" id="UP000289703">
    <property type="component" value="Unassembled WGS sequence"/>
</dbReference>
<keyword evidence="5" id="KW-0902">Two-component regulatory system</keyword>
<keyword evidence="3" id="KW-0808">Transferase</keyword>
<comment type="catalytic activity">
    <reaction evidence="1">
        <text>ATP + protein L-histidine = ADP + protein N-phospho-L-histidine.</text>
        <dbReference type="EC" id="2.7.13.3"/>
    </reaction>
</comment>
<keyword evidence="6" id="KW-0812">Transmembrane</keyword>
<keyword evidence="4" id="KW-0418">Kinase</keyword>
<keyword evidence="8" id="KW-1185">Reference proteome</keyword>
<dbReference type="AlphaFoldDB" id="A0A4Q1JP12"/>
<accession>A0A4Q1JP12</accession>
<dbReference type="PANTHER" id="PTHR24421:SF10">
    <property type="entry name" value="NITRATE_NITRITE SENSOR PROTEIN NARQ"/>
    <property type="match status" value="1"/>
</dbReference>
<protein>
    <recommendedName>
        <fullName evidence="2">histidine kinase</fullName>
        <ecNumber evidence="2">2.7.13.3</ecNumber>
    </recommendedName>
</protein>
<evidence type="ECO:0000256" key="3">
    <source>
        <dbReference type="ARBA" id="ARBA00022679"/>
    </source>
</evidence>
<dbReference type="GO" id="GO:0000160">
    <property type="term" value="P:phosphorelay signal transduction system"/>
    <property type="evidence" value="ECO:0007669"/>
    <property type="project" value="UniProtKB-KW"/>
</dbReference>
<evidence type="ECO:0000313" key="8">
    <source>
        <dbReference type="Proteomes" id="UP000289703"/>
    </source>
</evidence>
<evidence type="ECO:0000256" key="4">
    <source>
        <dbReference type="ARBA" id="ARBA00022777"/>
    </source>
</evidence>
<proteinExistence type="predicted"/>
<dbReference type="InterPro" id="IPR036890">
    <property type="entry name" value="HATPase_C_sf"/>
</dbReference>
<dbReference type="EC" id="2.7.13.3" evidence="2"/>
<dbReference type="OrthoDB" id="9778366at2"/>
<evidence type="ECO:0000313" key="7">
    <source>
        <dbReference type="EMBL" id="RXQ95916.1"/>
    </source>
</evidence>
<dbReference type="InterPro" id="IPR050482">
    <property type="entry name" value="Sensor_HK_TwoCompSys"/>
</dbReference>
<gene>
    <name evidence="7" type="ORF">EO244_06330</name>
</gene>
<dbReference type="PANTHER" id="PTHR24421">
    <property type="entry name" value="NITRATE/NITRITE SENSOR PROTEIN NARX-RELATED"/>
    <property type="match status" value="1"/>
</dbReference>
<dbReference type="Gene3D" id="3.30.565.10">
    <property type="entry name" value="Histidine kinase-like ATPase, C-terminal domain"/>
    <property type="match status" value="1"/>
</dbReference>
<organism evidence="7 8">
    <name type="scientific">Ancylomarina salipaludis</name>
    <dbReference type="NCBI Taxonomy" id="2501299"/>
    <lineage>
        <taxon>Bacteria</taxon>
        <taxon>Pseudomonadati</taxon>
        <taxon>Bacteroidota</taxon>
        <taxon>Bacteroidia</taxon>
        <taxon>Marinilabiliales</taxon>
        <taxon>Marinifilaceae</taxon>
        <taxon>Ancylomarina</taxon>
    </lineage>
</organism>
<feature type="transmembrane region" description="Helical" evidence="6">
    <location>
        <begin position="12"/>
        <end position="36"/>
    </location>
</feature>